<dbReference type="NCBIfam" id="TIGR00281">
    <property type="entry name" value="SMC-Scp complex subunit ScpB"/>
    <property type="match status" value="1"/>
</dbReference>
<accession>A0A7X5HTA8</accession>
<evidence type="ECO:0000313" key="5">
    <source>
        <dbReference type="EMBL" id="NDL66293.1"/>
    </source>
</evidence>
<dbReference type="AlphaFoldDB" id="A0A7X5HTA8"/>
<dbReference type="GO" id="GO:0051301">
    <property type="term" value="P:cell division"/>
    <property type="evidence" value="ECO:0007669"/>
    <property type="project" value="UniProtKB-KW"/>
</dbReference>
<dbReference type="Proteomes" id="UP000461585">
    <property type="component" value="Unassembled WGS sequence"/>
</dbReference>
<organism evidence="5 6">
    <name type="scientific">Anaerotalea alkaliphila</name>
    <dbReference type="NCBI Taxonomy" id="2662126"/>
    <lineage>
        <taxon>Bacteria</taxon>
        <taxon>Bacillati</taxon>
        <taxon>Bacillota</taxon>
        <taxon>Clostridia</taxon>
        <taxon>Eubacteriales</taxon>
        <taxon>Anaerotalea</taxon>
    </lineage>
</organism>
<sequence>MRLNRKEAALEAVLFAAGEAVSLEKLAAALELDKDTAKRLALRLQDTYQLEQRGMRIMEIGDGFQMCTCETQFEAVRRLVGKEPASSLTDAQVETLSIIAYRQPVTKAHIEKIRGVKSDGIVNKLVEYDLVCELGRMDGPGRPILFGTTQAFLRSFGLRSLEDLPQESMEKGMEMET</sequence>
<reference evidence="5 6" key="1">
    <citation type="submission" date="2020-01" db="EMBL/GenBank/DDBJ databases">
        <title>Anaeroalcalibacter tamaniensis gen. nov., sp. nov., moderately halophilic strictly anaerobic fermenter bacterium from mud volcano of Taman peninsula.</title>
        <authorList>
            <person name="Frolova A."/>
            <person name="Merkel A.Y."/>
            <person name="Slobodkin A.I."/>
        </authorList>
    </citation>
    <scope>NUCLEOTIDE SEQUENCE [LARGE SCALE GENOMIC DNA]</scope>
    <source>
        <strain evidence="5 6">F-3ap</strain>
    </source>
</reference>
<protein>
    <submittedName>
        <fullName evidence="5">SMC-Scp complex subunit ScpB</fullName>
    </submittedName>
</protein>
<comment type="caution">
    <text evidence="5">The sequence shown here is derived from an EMBL/GenBank/DDBJ whole genome shotgun (WGS) entry which is preliminary data.</text>
</comment>
<dbReference type="PANTHER" id="PTHR34298">
    <property type="entry name" value="SEGREGATION AND CONDENSATION PROTEIN B"/>
    <property type="match status" value="1"/>
</dbReference>
<dbReference type="RefSeq" id="WP_162369015.1">
    <property type="nucleotide sequence ID" value="NZ_JAAEEH010000001.1"/>
</dbReference>
<dbReference type="EMBL" id="JAAEEH010000001">
    <property type="protein sequence ID" value="NDL66293.1"/>
    <property type="molecule type" value="Genomic_DNA"/>
</dbReference>
<dbReference type="InterPro" id="IPR036390">
    <property type="entry name" value="WH_DNA-bd_sf"/>
</dbReference>
<gene>
    <name evidence="5" type="primary">scpB</name>
    <name evidence="5" type="ORF">GXN74_00845</name>
</gene>
<evidence type="ECO:0000313" key="6">
    <source>
        <dbReference type="Proteomes" id="UP000461585"/>
    </source>
</evidence>
<keyword evidence="2" id="KW-0132">Cell division</keyword>
<keyword evidence="3" id="KW-0159">Chromosome partition</keyword>
<evidence type="ECO:0000256" key="2">
    <source>
        <dbReference type="ARBA" id="ARBA00022618"/>
    </source>
</evidence>
<keyword evidence="6" id="KW-1185">Reference proteome</keyword>
<dbReference type="PIRSF" id="PIRSF019345">
    <property type="entry name" value="ScpB"/>
    <property type="match status" value="1"/>
</dbReference>
<evidence type="ECO:0000256" key="1">
    <source>
        <dbReference type="ARBA" id="ARBA00022490"/>
    </source>
</evidence>
<dbReference type="PANTHER" id="PTHR34298:SF2">
    <property type="entry name" value="SEGREGATION AND CONDENSATION PROTEIN B"/>
    <property type="match status" value="1"/>
</dbReference>
<dbReference type="SUPFAM" id="SSF46785">
    <property type="entry name" value="Winged helix' DNA-binding domain"/>
    <property type="match status" value="2"/>
</dbReference>
<evidence type="ECO:0000256" key="4">
    <source>
        <dbReference type="ARBA" id="ARBA00023306"/>
    </source>
</evidence>
<dbReference type="InterPro" id="IPR005234">
    <property type="entry name" value="ScpB_csome_segregation"/>
</dbReference>
<keyword evidence="4" id="KW-0131">Cell cycle</keyword>
<dbReference type="Pfam" id="PF04079">
    <property type="entry name" value="SMC_ScpB"/>
    <property type="match status" value="1"/>
</dbReference>
<proteinExistence type="predicted"/>
<dbReference type="GO" id="GO:0051304">
    <property type="term" value="P:chromosome separation"/>
    <property type="evidence" value="ECO:0007669"/>
    <property type="project" value="InterPro"/>
</dbReference>
<evidence type="ECO:0000256" key="3">
    <source>
        <dbReference type="ARBA" id="ARBA00022829"/>
    </source>
</evidence>
<name>A0A7X5HTA8_9FIRM</name>
<dbReference type="Gene3D" id="1.10.10.10">
    <property type="entry name" value="Winged helix-like DNA-binding domain superfamily/Winged helix DNA-binding domain"/>
    <property type="match status" value="2"/>
</dbReference>
<dbReference type="InterPro" id="IPR036388">
    <property type="entry name" value="WH-like_DNA-bd_sf"/>
</dbReference>
<keyword evidence="1" id="KW-0963">Cytoplasm</keyword>